<dbReference type="EMBL" id="VFQF01000001">
    <property type="protein sequence ID" value="TQN47678.1"/>
    <property type="molecule type" value="Genomic_DNA"/>
</dbReference>
<reference evidence="2 3" key="1">
    <citation type="submission" date="2019-06" db="EMBL/GenBank/DDBJ databases">
        <title>Sequencing the genomes of 1000 actinobacteria strains.</title>
        <authorList>
            <person name="Klenk H.-P."/>
        </authorList>
    </citation>
    <scope>NUCLEOTIDE SEQUENCE [LARGE SCALE GENOMIC DNA]</scope>
    <source>
        <strain evidence="2 3">DSM 21776</strain>
    </source>
</reference>
<evidence type="ECO:0000313" key="2">
    <source>
        <dbReference type="EMBL" id="TQN47678.1"/>
    </source>
</evidence>
<gene>
    <name evidence="2" type="ORF">FHX52_0787</name>
</gene>
<organism evidence="2 3">
    <name type="scientific">Humibacillus xanthopallidus</name>
    <dbReference type="NCBI Taxonomy" id="412689"/>
    <lineage>
        <taxon>Bacteria</taxon>
        <taxon>Bacillati</taxon>
        <taxon>Actinomycetota</taxon>
        <taxon>Actinomycetes</taxon>
        <taxon>Micrococcales</taxon>
        <taxon>Intrasporangiaceae</taxon>
        <taxon>Humibacillus</taxon>
    </lineage>
</organism>
<dbReference type="RefSeq" id="WP_141820079.1">
    <property type="nucleotide sequence ID" value="NZ_BAAAQC010000005.1"/>
</dbReference>
<protein>
    <recommendedName>
        <fullName evidence="1">Trypsin-co-occurring domain-containing protein</fullName>
    </recommendedName>
</protein>
<sequence length="105" mass="11101">MAIEGLELATAIESLRDSLLRARAAGANKAIQLPIESMTVELEVAATVDKEGKAGFKVPIVEIELGGGVGLQNATKQTVTIVFREPVDRSGNPVPVADTSDEREE</sequence>
<dbReference type="InterPro" id="IPR045608">
    <property type="entry name" value="Trypco2"/>
</dbReference>
<dbReference type="AlphaFoldDB" id="A0A543PUB8"/>
<dbReference type="OrthoDB" id="5194275at2"/>
<feature type="domain" description="Trypsin-co-occurring" evidence="1">
    <location>
        <begin position="7"/>
        <end position="83"/>
    </location>
</feature>
<name>A0A543PUB8_9MICO</name>
<comment type="caution">
    <text evidence="2">The sequence shown here is derived from an EMBL/GenBank/DDBJ whole genome shotgun (WGS) entry which is preliminary data.</text>
</comment>
<evidence type="ECO:0000313" key="3">
    <source>
        <dbReference type="Proteomes" id="UP000320085"/>
    </source>
</evidence>
<evidence type="ECO:0000259" key="1">
    <source>
        <dbReference type="Pfam" id="PF19631"/>
    </source>
</evidence>
<dbReference type="Proteomes" id="UP000320085">
    <property type="component" value="Unassembled WGS sequence"/>
</dbReference>
<dbReference type="Pfam" id="PF19631">
    <property type="entry name" value="Trypco2"/>
    <property type="match status" value="1"/>
</dbReference>
<accession>A0A543PUB8</accession>
<proteinExistence type="predicted"/>